<gene>
    <name evidence="3" type="ORF">Dda_7779</name>
</gene>
<dbReference type="PROSITE" id="PS50005">
    <property type="entry name" value="TPR"/>
    <property type="match status" value="1"/>
</dbReference>
<dbReference type="PANTHER" id="PTHR46082">
    <property type="entry name" value="ATP/GTP-BINDING PROTEIN-RELATED"/>
    <property type="match status" value="1"/>
</dbReference>
<dbReference type="EMBL" id="JAQGDS010000011">
    <property type="protein sequence ID" value="KAJ6256896.1"/>
    <property type="molecule type" value="Genomic_DNA"/>
</dbReference>
<keyword evidence="4" id="KW-1185">Reference proteome</keyword>
<keyword evidence="1" id="KW-0802">TPR repeat</keyword>
<dbReference type="PANTHER" id="PTHR46082:SF6">
    <property type="entry name" value="AAA+ ATPASE DOMAIN-CONTAINING PROTEIN-RELATED"/>
    <property type="match status" value="1"/>
</dbReference>
<dbReference type="InterPro" id="IPR011990">
    <property type="entry name" value="TPR-like_helical_dom_sf"/>
</dbReference>
<accession>A0AAD6IR63</accession>
<dbReference type="InterPro" id="IPR035994">
    <property type="entry name" value="Nucleoside_phosphorylase_sf"/>
</dbReference>
<evidence type="ECO:0000259" key="2">
    <source>
        <dbReference type="Pfam" id="PF00931"/>
    </source>
</evidence>
<evidence type="ECO:0000313" key="3">
    <source>
        <dbReference type="EMBL" id="KAJ6256896.1"/>
    </source>
</evidence>
<proteinExistence type="predicted"/>
<dbReference type="NCBIfam" id="NF040586">
    <property type="entry name" value="FxSxx_TPR"/>
    <property type="match status" value="1"/>
</dbReference>
<dbReference type="SUPFAM" id="SSF53167">
    <property type="entry name" value="Purine and uridine phosphorylases"/>
    <property type="match status" value="1"/>
</dbReference>
<dbReference type="Pfam" id="PF00931">
    <property type="entry name" value="NB-ARC"/>
    <property type="match status" value="1"/>
</dbReference>
<dbReference type="AlphaFoldDB" id="A0AAD6IR63"/>
<dbReference type="GO" id="GO:0009116">
    <property type="term" value="P:nucleoside metabolic process"/>
    <property type="evidence" value="ECO:0007669"/>
    <property type="project" value="InterPro"/>
</dbReference>
<dbReference type="GO" id="GO:0003824">
    <property type="term" value="F:catalytic activity"/>
    <property type="evidence" value="ECO:0007669"/>
    <property type="project" value="InterPro"/>
</dbReference>
<evidence type="ECO:0000256" key="1">
    <source>
        <dbReference type="PROSITE-ProRule" id="PRU00339"/>
    </source>
</evidence>
<dbReference type="SUPFAM" id="SSF48452">
    <property type="entry name" value="TPR-like"/>
    <property type="match status" value="1"/>
</dbReference>
<dbReference type="InterPro" id="IPR019734">
    <property type="entry name" value="TPR_rpt"/>
</dbReference>
<dbReference type="SUPFAM" id="SSF52540">
    <property type="entry name" value="P-loop containing nucleoside triphosphate hydrolases"/>
    <property type="match status" value="1"/>
</dbReference>
<feature type="repeat" description="TPR" evidence="1">
    <location>
        <begin position="625"/>
        <end position="658"/>
    </location>
</feature>
<feature type="domain" description="NB-ARC" evidence="2">
    <location>
        <begin position="159"/>
        <end position="318"/>
    </location>
</feature>
<dbReference type="InterPro" id="IPR053137">
    <property type="entry name" value="NLR-like"/>
</dbReference>
<dbReference type="Gene3D" id="1.25.40.10">
    <property type="entry name" value="Tetratricopeptide repeat domain"/>
    <property type="match status" value="2"/>
</dbReference>
<dbReference type="Proteomes" id="UP001221413">
    <property type="component" value="Unassembled WGS sequence"/>
</dbReference>
<name>A0AAD6IR63_DREDA</name>
<dbReference type="InterPro" id="IPR002182">
    <property type="entry name" value="NB-ARC"/>
</dbReference>
<dbReference type="Pfam" id="PF13424">
    <property type="entry name" value="TPR_12"/>
    <property type="match status" value="2"/>
</dbReference>
<organism evidence="3 4">
    <name type="scientific">Drechslerella dactyloides</name>
    <name type="common">Nematode-trapping fungus</name>
    <name type="synonym">Arthrobotrys dactyloides</name>
    <dbReference type="NCBI Taxonomy" id="74499"/>
    <lineage>
        <taxon>Eukaryota</taxon>
        <taxon>Fungi</taxon>
        <taxon>Dikarya</taxon>
        <taxon>Ascomycota</taxon>
        <taxon>Pezizomycotina</taxon>
        <taxon>Orbiliomycetes</taxon>
        <taxon>Orbiliales</taxon>
        <taxon>Orbiliaceae</taxon>
        <taxon>Drechslerella</taxon>
    </lineage>
</organism>
<sequence>MLDESHKPCELPFDDENSYSYGSINNHNVVIACLPPGQPGKVSALKLSQPLARSFPNMQLHLFVGIGGGIPRNPRPGNPEDDIHLGDVVVGWPGKAGIPAVVQYDFRKAEENGKGQLLGTLDKPDQRTLFKVPFERDRDFTGRKDILKAIDTCFESESRITISGIGGVGKSHIALEYCYNFRDKNPRSSVIWVYCGTTTRFQEEYRDIAVRLDLPGCSHKIFDDILPLVRGWLSKDDNADWLMVLDDANFQESDAKPGEGSGRSRSLAEYIPYSSRGKVIITSSNKRIAELVVERESQVIEVEPMNLEEAKSLMSKKLPMGTSPNEITELVQLLHGIPLAITQCSACIDKNRNVSISRYLSWLKDDESRATILRDGIGGIQNDGLSPRTVLKTWELSFNEILRTAPQAAELLSLMCFLDAAKIPGFILSDDANSLKFQQAIAPLINFSFISLVKESEGQECFQMLGLVQFAMKEWLRLNKTFEIWLQKAVAKLCQRFPKDDYQSKESWQRSSIVAPHVEAVLGCDFKAPWPTSTEAIAQRAKLMRNYTSYLWRQGHRDNLANYCDISLKFHKDYLTHEPLLILESKSLKGVSLNSLGKFGEAAKIQEEVLADRKKILGKQHPDTLRSMNDLGQALRNQGKYKEAEEIYRKVLKGREKLFGIDNPETLTTMSNLANVLAHQGNARAAEEMFRITLKLEEDRFTKEHPSTLATMELLAETLEAQGKYQEAEAIHGEALELYISVLGENHPDTIWCLNGLATALLSRENLQAAEEKFRKSLELCREVFGSDNSHTLTIMFNLAHTLEQQQRYPKAEEVYLEAFGRMMELKKHSEELHLCFQSCSEGLIATLNNQGKTVEANEIYNETRLLNSLAIRKARPTGLSRLWFR</sequence>
<reference evidence="3" key="1">
    <citation type="submission" date="2023-01" db="EMBL/GenBank/DDBJ databases">
        <title>The chitinases involved in constricting ring structure development in the nematode-trapping fungus Drechslerella dactyloides.</title>
        <authorList>
            <person name="Wang R."/>
            <person name="Zhang L."/>
            <person name="Tang P."/>
            <person name="Li S."/>
            <person name="Liang L."/>
        </authorList>
    </citation>
    <scope>NUCLEOTIDE SEQUENCE</scope>
    <source>
        <strain evidence="3">YMF1.00031</strain>
    </source>
</reference>
<dbReference type="Gene3D" id="3.40.50.300">
    <property type="entry name" value="P-loop containing nucleotide triphosphate hydrolases"/>
    <property type="match status" value="1"/>
</dbReference>
<dbReference type="PROSITE" id="PS51257">
    <property type="entry name" value="PROKAR_LIPOPROTEIN"/>
    <property type="match status" value="1"/>
</dbReference>
<dbReference type="SMART" id="SM00028">
    <property type="entry name" value="TPR"/>
    <property type="match status" value="5"/>
</dbReference>
<protein>
    <recommendedName>
        <fullName evidence="2">NB-ARC domain-containing protein</fullName>
    </recommendedName>
</protein>
<dbReference type="Pfam" id="PF13374">
    <property type="entry name" value="TPR_10"/>
    <property type="match status" value="1"/>
</dbReference>
<dbReference type="GO" id="GO:0043531">
    <property type="term" value="F:ADP binding"/>
    <property type="evidence" value="ECO:0007669"/>
    <property type="project" value="InterPro"/>
</dbReference>
<evidence type="ECO:0000313" key="4">
    <source>
        <dbReference type="Proteomes" id="UP001221413"/>
    </source>
</evidence>
<comment type="caution">
    <text evidence="3">The sequence shown here is derived from an EMBL/GenBank/DDBJ whole genome shotgun (WGS) entry which is preliminary data.</text>
</comment>
<dbReference type="InterPro" id="IPR027417">
    <property type="entry name" value="P-loop_NTPase"/>
</dbReference>